<proteinExistence type="predicted"/>
<feature type="region of interest" description="Disordered" evidence="1">
    <location>
        <begin position="187"/>
        <end position="206"/>
    </location>
</feature>
<gene>
    <name evidence="3" type="ORF">g.85945</name>
</gene>
<feature type="compositionally biased region" description="Acidic residues" evidence="1">
    <location>
        <begin position="453"/>
        <end position="462"/>
    </location>
</feature>
<dbReference type="CDD" id="cd00136">
    <property type="entry name" value="PDZ_canonical"/>
    <property type="match status" value="1"/>
</dbReference>
<feature type="compositionally biased region" description="Polar residues" evidence="1">
    <location>
        <begin position="248"/>
        <end position="258"/>
    </location>
</feature>
<evidence type="ECO:0000256" key="1">
    <source>
        <dbReference type="SAM" id="MobiDB-lite"/>
    </source>
</evidence>
<dbReference type="InterPro" id="IPR036034">
    <property type="entry name" value="PDZ_sf"/>
</dbReference>
<feature type="compositionally biased region" description="Basic and acidic residues" evidence="1">
    <location>
        <begin position="401"/>
        <end position="426"/>
    </location>
</feature>
<accession>A0A146LBQ0</accession>
<dbReference type="InterPro" id="IPR001478">
    <property type="entry name" value="PDZ"/>
</dbReference>
<feature type="region of interest" description="Disordered" evidence="1">
    <location>
        <begin position="592"/>
        <end position="627"/>
    </location>
</feature>
<name>A0A146LBQ0_LYGHE</name>
<dbReference type="Gene3D" id="2.30.42.10">
    <property type="match status" value="1"/>
</dbReference>
<feature type="compositionally biased region" description="Polar residues" evidence="1">
    <location>
        <begin position="486"/>
        <end position="502"/>
    </location>
</feature>
<feature type="region of interest" description="Disordered" evidence="1">
    <location>
        <begin position="713"/>
        <end position="804"/>
    </location>
</feature>
<organism evidence="3">
    <name type="scientific">Lygus hesperus</name>
    <name type="common">Western plant bug</name>
    <dbReference type="NCBI Taxonomy" id="30085"/>
    <lineage>
        <taxon>Eukaryota</taxon>
        <taxon>Metazoa</taxon>
        <taxon>Ecdysozoa</taxon>
        <taxon>Arthropoda</taxon>
        <taxon>Hexapoda</taxon>
        <taxon>Insecta</taxon>
        <taxon>Pterygota</taxon>
        <taxon>Neoptera</taxon>
        <taxon>Paraneoptera</taxon>
        <taxon>Hemiptera</taxon>
        <taxon>Heteroptera</taxon>
        <taxon>Panheteroptera</taxon>
        <taxon>Cimicomorpha</taxon>
        <taxon>Miridae</taxon>
        <taxon>Mirini</taxon>
        <taxon>Lygus</taxon>
    </lineage>
</organism>
<feature type="compositionally biased region" description="Polar residues" evidence="1">
    <location>
        <begin position="296"/>
        <end position="311"/>
    </location>
</feature>
<feature type="compositionally biased region" description="Low complexity" evidence="1">
    <location>
        <begin position="778"/>
        <end position="804"/>
    </location>
</feature>
<feature type="compositionally biased region" description="Polar residues" evidence="1">
    <location>
        <begin position="758"/>
        <end position="769"/>
    </location>
</feature>
<feature type="region of interest" description="Disordered" evidence="1">
    <location>
        <begin position="223"/>
        <end position="311"/>
    </location>
</feature>
<evidence type="ECO:0000313" key="3">
    <source>
        <dbReference type="EMBL" id="JAQ04010.1"/>
    </source>
</evidence>
<sequence>MFSAENGKLLDGIGVKMSEICMARLGMISQHLVLLPPDPEKGESVFAFDNPGFKEGPTILSSAEKIVGNNKMKWPQWNIIPHGSPSKAKTMDDSCIANSAPALTVVPLRSHDFTGLGFNICGNMRDGIFVKDVLHRGPASESGMITAGDRLEAIKINLRHVVLEDALTILSYASPYEVELTLEPRKKENSPSIHPQPPPHILGHPQFVKSHSISDLHKLNKFYEPKRPESASSPYKELNGSFDRRSKNPSPDTTNLTSLDRKTRKQVGSVELPSPSTLEIRVRPTQVLEPERHQNSRNSQLEHNSLHASESSAFTEINLGIDEIDNGSPKESKSPQTNVKSVLVKGIKNLKEKLHNSLLLDDKDDPKGSSRNSTLEKKTAKPPSPKIDDGFSAIDLQVPEEVERAGEVVREKRKSLLEEQIVHDPAPETSDSEDPVAAKRNKRKAPRPPPTDPDAEELPEDQQELRLSLQYSGSRESLKSEDSAASGHNSGTTIELNSSHITVHQAPESESRKASSLGDLSRYEADNVIVLERAVSLDLGDGAPGTKKRKAPLPPQEDGLTPFKEARIETPGTGTLKKSSIWGTLEDVIQNDGSESETDLGISGCSTPENSPDKDEEMVTSTPFKYSPSILSENGISNIEITNSEWEKSDFITAINGDDTPPDLPTSPMPQISSFITEIQVSCPKRLSTTEVIHLDSTEGLLDHMASTMKVEEMEETVTLGPVPQARTGKRSSTPVTPSPPTKSPASERQIKPLSPSLKGNVTVTSIKGQSRIPVRAGPRSPGSTLSPSSKRSSSAQRNGHSSP</sequence>
<dbReference type="EMBL" id="GDHC01014619">
    <property type="protein sequence ID" value="JAQ04010.1"/>
    <property type="molecule type" value="Transcribed_RNA"/>
</dbReference>
<dbReference type="SMART" id="SM00228">
    <property type="entry name" value="PDZ"/>
    <property type="match status" value="1"/>
</dbReference>
<feature type="compositionally biased region" description="Basic and acidic residues" evidence="1">
    <location>
        <begin position="357"/>
        <end position="379"/>
    </location>
</feature>
<dbReference type="AlphaFoldDB" id="A0A146LBQ0"/>
<dbReference type="PROSITE" id="PS50106">
    <property type="entry name" value="PDZ"/>
    <property type="match status" value="1"/>
</dbReference>
<reference evidence="3" key="1">
    <citation type="journal article" date="2016" name="Gigascience">
        <title>De novo construction of an expanded transcriptome assembly for the western tarnished plant bug, Lygus hesperus.</title>
        <authorList>
            <person name="Tassone E.E."/>
            <person name="Geib S.M."/>
            <person name="Hall B."/>
            <person name="Fabrick J.A."/>
            <person name="Brent C.S."/>
            <person name="Hull J.J."/>
        </authorList>
    </citation>
    <scope>NUCLEOTIDE SEQUENCE</scope>
</reference>
<evidence type="ECO:0000259" key="2">
    <source>
        <dbReference type="PROSITE" id="PS50106"/>
    </source>
</evidence>
<protein>
    <recommendedName>
        <fullName evidence="2">PDZ domain-containing protein</fullName>
    </recommendedName>
</protein>
<feature type="region of interest" description="Disordered" evidence="1">
    <location>
        <begin position="539"/>
        <end position="563"/>
    </location>
</feature>
<dbReference type="SUPFAM" id="SSF50156">
    <property type="entry name" value="PDZ domain-like"/>
    <property type="match status" value="1"/>
</dbReference>
<feature type="region of interest" description="Disordered" evidence="1">
    <location>
        <begin position="357"/>
        <end position="520"/>
    </location>
</feature>
<feature type="domain" description="PDZ" evidence="2">
    <location>
        <begin position="105"/>
        <end position="170"/>
    </location>
</feature>